<dbReference type="Gene3D" id="2.120.10.30">
    <property type="entry name" value="TolB, C-terminal domain"/>
    <property type="match status" value="1"/>
</dbReference>
<organism evidence="2 3">
    <name type="scientific">Gluconobacter potus</name>
    <dbReference type="NCBI Taxonomy" id="2724927"/>
    <lineage>
        <taxon>Bacteria</taxon>
        <taxon>Pseudomonadati</taxon>
        <taxon>Pseudomonadota</taxon>
        <taxon>Alphaproteobacteria</taxon>
        <taxon>Acetobacterales</taxon>
        <taxon>Acetobacteraceae</taxon>
        <taxon>Gluconobacter</taxon>
    </lineage>
</organism>
<proteinExistence type="predicted"/>
<evidence type="ECO:0000313" key="2">
    <source>
        <dbReference type="EMBL" id="MBF0883591.1"/>
    </source>
</evidence>
<evidence type="ECO:0000256" key="1">
    <source>
        <dbReference type="SAM" id="MobiDB-lite"/>
    </source>
</evidence>
<feature type="compositionally biased region" description="Basic and acidic residues" evidence="1">
    <location>
        <begin position="1"/>
        <end position="13"/>
    </location>
</feature>
<name>A0ABR9YP82_9PROT</name>
<dbReference type="InterPro" id="IPR011042">
    <property type="entry name" value="6-blade_b-propeller_TolB-like"/>
</dbReference>
<feature type="region of interest" description="Disordered" evidence="1">
    <location>
        <begin position="1"/>
        <end position="20"/>
    </location>
</feature>
<gene>
    <name evidence="2" type="ORF">HKD31_12685</name>
</gene>
<protein>
    <recommendedName>
        <fullName evidence="4">Gluconolactonase</fullName>
    </recommendedName>
</protein>
<dbReference type="RefSeq" id="WP_194265383.1">
    <property type="nucleotide sequence ID" value="NZ_JABCQF010000010.1"/>
</dbReference>
<comment type="caution">
    <text evidence="2">The sequence shown here is derived from an EMBL/GenBank/DDBJ whole genome shotgun (WGS) entry which is preliminary data.</text>
</comment>
<dbReference type="Proteomes" id="UP000644588">
    <property type="component" value="Unassembled WGS sequence"/>
</dbReference>
<evidence type="ECO:0008006" key="4">
    <source>
        <dbReference type="Google" id="ProtNLM"/>
    </source>
</evidence>
<reference evidence="3" key="1">
    <citation type="submission" date="2020-04" db="EMBL/GenBank/DDBJ databases">
        <title>Description of novel Gluconacetobacter.</title>
        <authorList>
            <person name="Sombolestani A."/>
        </authorList>
    </citation>
    <scope>NUCLEOTIDE SEQUENCE [LARGE SCALE GENOMIC DNA]</scope>
    <source>
        <strain evidence="3">R-71646</strain>
    </source>
</reference>
<keyword evidence="3" id="KW-1185">Reference proteome</keyword>
<accession>A0ABR9YP82</accession>
<reference evidence="2 3" key="2">
    <citation type="submission" date="2020-11" db="EMBL/GenBank/DDBJ databases">
        <title>Description of novel Gluconobacter species.</title>
        <authorList>
            <person name="Cleenwerck I."/>
            <person name="Cnockaert M."/>
            <person name="Borremans W."/>
            <person name="Wieme A.D."/>
            <person name="De Vuyst L."/>
            <person name="Vandamme P."/>
        </authorList>
    </citation>
    <scope>NUCLEOTIDE SEQUENCE [LARGE SCALE GENOMIC DNA]</scope>
    <source>
        <strain evidence="2 3">R-71646</strain>
    </source>
</reference>
<sequence>MSAADSHETDAKTQARSAGLHYVDRSMPGIARRRAGRGFAFYAPDGRLESVLTEEQVPGPNGLCLSPDIKTLYMISTAPDPGVRYGQWPPAKRSRVL</sequence>
<dbReference type="EMBL" id="JABCQF010000010">
    <property type="protein sequence ID" value="MBF0883591.1"/>
    <property type="molecule type" value="Genomic_DNA"/>
</dbReference>
<evidence type="ECO:0000313" key="3">
    <source>
        <dbReference type="Proteomes" id="UP000644588"/>
    </source>
</evidence>